<name>A0ACB6ZNB1_THEGA</name>
<dbReference type="EMBL" id="MU117983">
    <property type="protein sequence ID" value="KAF9650626.1"/>
    <property type="molecule type" value="Genomic_DNA"/>
</dbReference>
<comment type="caution">
    <text evidence="1">The sequence shown here is derived from an EMBL/GenBank/DDBJ whole genome shotgun (WGS) entry which is preliminary data.</text>
</comment>
<evidence type="ECO:0000313" key="1">
    <source>
        <dbReference type="EMBL" id="KAF9650626.1"/>
    </source>
</evidence>
<gene>
    <name evidence="1" type="ORF">BDM02DRAFT_1348420</name>
</gene>
<evidence type="ECO:0000313" key="2">
    <source>
        <dbReference type="Proteomes" id="UP000886501"/>
    </source>
</evidence>
<organism evidence="1 2">
    <name type="scientific">Thelephora ganbajun</name>
    <name type="common">Ganba fungus</name>
    <dbReference type="NCBI Taxonomy" id="370292"/>
    <lineage>
        <taxon>Eukaryota</taxon>
        <taxon>Fungi</taxon>
        <taxon>Dikarya</taxon>
        <taxon>Basidiomycota</taxon>
        <taxon>Agaricomycotina</taxon>
        <taxon>Agaricomycetes</taxon>
        <taxon>Thelephorales</taxon>
        <taxon>Thelephoraceae</taxon>
        <taxon>Thelephora</taxon>
    </lineage>
</organism>
<accession>A0ACB6ZNB1</accession>
<proteinExistence type="predicted"/>
<sequence length="150" mass="16844">MEEGRTKSYHDSRSFYGRFRRLTCSLSCFVYREAEVRGLWTAPADKVHGTIRCTSYELSGFPSGAERIVPLRREKLTLSPTLSEVAYHRILTSSFKQSPTLGQTATVRYLDQSRDGRHSPSICLKSSALQSGASRLSPHELPAIVKPRNP</sequence>
<protein>
    <submittedName>
        <fullName evidence="1">Uncharacterized protein</fullName>
    </submittedName>
</protein>
<dbReference type="Proteomes" id="UP000886501">
    <property type="component" value="Unassembled WGS sequence"/>
</dbReference>
<reference evidence="1" key="2">
    <citation type="journal article" date="2020" name="Nat. Commun.">
        <title>Large-scale genome sequencing of mycorrhizal fungi provides insights into the early evolution of symbiotic traits.</title>
        <authorList>
            <person name="Miyauchi S."/>
            <person name="Kiss E."/>
            <person name="Kuo A."/>
            <person name="Drula E."/>
            <person name="Kohler A."/>
            <person name="Sanchez-Garcia M."/>
            <person name="Morin E."/>
            <person name="Andreopoulos B."/>
            <person name="Barry K.W."/>
            <person name="Bonito G."/>
            <person name="Buee M."/>
            <person name="Carver A."/>
            <person name="Chen C."/>
            <person name="Cichocki N."/>
            <person name="Clum A."/>
            <person name="Culley D."/>
            <person name="Crous P.W."/>
            <person name="Fauchery L."/>
            <person name="Girlanda M."/>
            <person name="Hayes R.D."/>
            <person name="Keri Z."/>
            <person name="LaButti K."/>
            <person name="Lipzen A."/>
            <person name="Lombard V."/>
            <person name="Magnuson J."/>
            <person name="Maillard F."/>
            <person name="Murat C."/>
            <person name="Nolan M."/>
            <person name="Ohm R.A."/>
            <person name="Pangilinan J."/>
            <person name="Pereira M.F."/>
            <person name="Perotto S."/>
            <person name="Peter M."/>
            <person name="Pfister S."/>
            <person name="Riley R."/>
            <person name="Sitrit Y."/>
            <person name="Stielow J.B."/>
            <person name="Szollosi G."/>
            <person name="Zifcakova L."/>
            <person name="Stursova M."/>
            <person name="Spatafora J.W."/>
            <person name="Tedersoo L."/>
            <person name="Vaario L.M."/>
            <person name="Yamada A."/>
            <person name="Yan M."/>
            <person name="Wang P."/>
            <person name="Xu J."/>
            <person name="Bruns T."/>
            <person name="Baldrian P."/>
            <person name="Vilgalys R."/>
            <person name="Dunand C."/>
            <person name="Henrissat B."/>
            <person name="Grigoriev I.V."/>
            <person name="Hibbett D."/>
            <person name="Nagy L.G."/>
            <person name="Martin F.M."/>
        </authorList>
    </citation>
    <scope>NUCLEOTIDE SEQUENCE</scope>
    <source>
        <strain evidence="1">P2</strain>
    </source>
</reference>
<keyword evidence="2" id="KW-1185">Reference proteome</keyword>
<reference evidence="1" key="1">
    <citation type="submission" date="2019-10" db="EMBL/GenBank/DDBJ databases">
        <authorList>
            <consortium name="DOE Joint Genome Institute"/>
            <person name="Kuo A."/>
            <person name="Miyauchi S."/>
            <person name="Kiss E."/>
            <person name="Drula E."/>
            <person name="Kohler A."/>
            <person name="Sanchez-Garcia M."/>
            <person name="Andreopoulos B."/>
            <person name="Barry K.W."/>
            <person name="Bonito G."/>
            <person name="Buee M."/>
            <person name="Carver A."/>
            <person name="Chen C."/>
            <person name="Cichocki N."/>
            <person name="Clum A."/>
            <person name="Culley D."/>
            <person name="Crous P.W."/>
            <person name="Fauchery L."/>
            <person name="Girlanda M."/>
            <person name="Hayes R."/>
            <person name="Keri Z."/>
            <person name="Labutti K."/>
            <person name="Lipzen A."/>
            <person name="Lombard V."/>
            <person name="Magnuson J."/>
            <person name="Maillard F."/>
            <person name="Morin E."/>
            <person name="Murat C."/>
            <person name="Nolan M."/>
            <person name="Ohm R."/>
            <person name="Pangilinan J."/>
            <person name="Pereira M."/>
            <person name="Perotto S."/>
            <person name="Peter M."/>
            <person name="Riley R."/>
            <person name="Sitrit Y."/>
            <person name="Stielow B."/>
            <person name="Szollosi G."/>
            <person name="Zifcakova L."/>
            <person name="Stursova M."/>
            <person name="Spatafora J.W."/>
            <person name="Tedersoo L."/>
            <person name="Vaario L.-M."/>
            <person name="Yamada A."/>
            <person name="Yan M."/>
            <person name="Wang P."/>
            <person name="Xu J."/>
            <person name="Bruns T."/>
            <person name="Baldrian P."/>
            <person name="Vilgalys R."/>
            <person name="Henrissat B."/>
            <person name="Grigoriev I.V."/>
            <person name="Hibbett D."/>
            <person name="Nagy L.G."/>
            <person name="Martin F.M."/>
        </authorList>
    </citation>
    <scope>NUCLEOTIDE SEQUENCE</scope>
    <source>
        <strain evidence="1">P2</strain>
    </source>
</reference>